<proteinExistence type="predicted"/>
<sequence>MPLFTNVGEDAFYNTGPKPDCANRKHLRAARIEEQVWGFVRGLLQDPELIRAGLDRLILIAEEGTNAGRDPGWDAELWSRKVTEPDLEWRGYDRLAVRAT</sequence>
<reference evidence="1" key="1">
    <citation type="submission" date="2020-02" db="EMBL/GenBank/DDBJ databases">
        <authorList>
            <person name="Meier V. D."/>
        </authorList>
    </citation>
    <scope>NUCLEOTIDE SEQUENCE</scope>
    <source>
        <strain evidence="1">AVDCRST_MAG55</strain>
    </source>
</reference>
<organism evidence="1">
    <name type="scientific">uncultured Rubrobacteraceae bacterium</name>
    <dbReference type="NCBI Taxonomy" id="349277"/>
    <lineage>
        <taxon>Bacteria</taxon>
        <taxon>Bacillati</taxon>
        <taxon>Actinomycetota</taxon>
        <taxon>Rubrobacteria</taxon>
        <taxon>Rubrobacterales</taxon>
        <taxon>Rubrobacteraceae</taxon>
        <taxon>environmental samples</taxon>
    </lineage>
</organism>
<dbReference type="EMBL" id="CADCUZ010000033">
    <property type="protein sequence ID" value="CAA9403210.1"/>
    <property type="molecule type" value="Genomic_DNA"/>
</dbReference>
<accession>A0A6J4P8E9</accession>
<dbReference type="AlphaFoldDB" id="A0A6J4P8E9"/>
<evidence type="ECO:0000313" key="1">
    <source>
        <dbReference type="EMBL" id="CAA9403210.1"/>
    </source>
</evidence>
<protein>
    <submittedName>
        <fullName evidence="1">Uncharacterized protein</fullName>
    </submittedName>
</protein>
<name>A0A6J4P8E9_9ACTN</name>
<gene>
    <name evidence="1" type="ORF">AVDCRST_MAG55-800</name>
</gene>